<dbReference type="Proteomes" id="UP000799330">
    <property type="component" value="Unassembled WGS sequence"/>
</dbReference>
<gene>
    <name evidence="1" type="ORF">GPJ16_21170</name>
</gene>
<organism evidence="1 2">
    <name type="scientific">Microcystis aeruginosa G11-04</name>
    <dbReference type="NCBI Taxonomy" id="2685956"/>
    <lineage>
        <taxon>Bacteria</taxon>
        <taxon>Bacillati</taxon>
        <taxon>Cyanobacteriota</taxon>
        <taxon>Cyanophyceae</taxon>
        <taxon>Oscillatoriophycideae</taxon>
        <taxon>Chroococcales</taxon>
        <taxon>Microcystaceae</taxon>
        <taxon>Microcystis</taxon>
    </lineage>
</organism>
<name>A0A966G4D6_MICAE</name>
<accession>A0A966G4D6</accession>
<dbReference type="EMBL" id="JAADAI010000390">
    <property type="protein sequence ID" value="NCS59220.1"/>
    <property type="molecule type" value="Genomic_DNA"/>
</dbReference>
<feature type="non-terminal residue" evidence="1">
    <location>
        <position position="195"/>
    </location>
</feature>
<sequence length="195" mass="22991">MKLVERHIIVQNHPLWSEIDHYAFLSKNLFNLANYHYRQYFFENSQKLSFNQLYHLVSKTSDYLALPTKVSKQIIRRLEQAWISYFAAFKAWQKQPEKFLGEPKIPKYKDKTKGRNILIYSQESVYKKPLKEGICHLSMSDLKIPTSKREIIEVRIVPKSSCYVIEIVYERRSETTDKQQIAGVDLGVNNLMAVT</sequence>
<protein>
    <submittedName>
        <fullName evidence="1">Transposase</fullName>
    </submittedName>
</protein>
<evidence type="ECO:0000313" key="1">
    <source>
        <dbReference type="EMBL" id="NCS59220.1"/>
    </source>
</evidence>
<proteinExistence type="predicted"/>
<comment type="caution">
    <text evidence="1">The sequence shown here is derived from an EMBL/GenBank/DDBJ whole genome shotgun (WGS) entry which is preliminary data.</text>
</comment>
<evidence type="ECO:0000313" key="2">
    <source>
        <dbReference type="Proteomes" id="UP000799330"/>
    </source>
</evidence>
<reference evidence="1" key="1">
    <citation type="journal article" date="2019" name="Mol. Ecol.">
        <title>Genome evolution and host-microbiome shifts correspond with intraspecific niche divergence within harmful algal bloom-forming Microcystis aeruginosa.</title>
        <authorList>
            <person name="Jackrel S.L."/>
            <person name="White J.D."/>
            <person name="Evans J.T."/>
            <person name="Buffin K."/>
            <person name="Hayden K."/>
            <person name="Sarnelle O."/>
            <person name="Denef V.J."/>
        </authorList>
    </citation>
    <scope>NUCLEOTIDE SEQUENCE</scope>
    <source>
        <strain evidence="1">G11-04</strain>
    </source>
</reference>
<dbReference type="AlphaFoldDB" id="A0A966G4D6"/>